<proteinExistence type="predicted"/>
<organism evidence="1 2">
    <name type="scientific">Glossina palpalis gambiensis</name>
    <dbReference type="NCBI Taxonomy" id="67801"/>
    <lineage>
        <taxon>Eukaryota</taxon>
        <taxon>Metazoa</taxon>
        <taxon>Ecdysozoa</taxon>
        <taxon>Arthropoda</taxon>
        <taxon>Hexapoda</taxon>
        <taxon>Insecta</taxon>
        <taxon>Pterygota</taxon>
        <taxon>Neoptera</taxon>
        <taxon>Endopterygota</taxon>
        <taxon>Diptera</taxon>
        <taxon>Brachycera</taxon>
        <taxon>Muscomorpha</taxon>
        <taxon>Hippoboscoidea</taxon>
        <taxon>Glossinidae</taxon>
        <taxon>Glossina</taxon>
    </lineage>
</organism>
<dbReference type="VEuPathDB" id="VectorBase:GPPI037101"/>
<evidence type="ECO:0000313" key="2">
    <source>
        <dbReference type="Proteomes" id="UP000092460"/>
    </source>
</evidence>
<dbReference type="Proteomes" id="UP000092460">
    <property type="component" value="Unassembled WGS sequence"/>
</dbReference>
<dbReference type="EMBL" id="JXJN01018421">
    <property type="status" value="NOT_ANNOTATED_CDS"/>
    <property type="molecule type" value="Genomic_DNA"/>
</dbReference>
<accession>A0A1B0BQ55</accession>
<name>A0A1B0BQ55_9MUSC</name>
<sequence length="154" mass="18157">MVLYCMSSHSSYRNQQRLILTLYNVKLTLTEANVSCHSHCIKFETHLRAIRWAHHKTRLFKIASSNLLADAGYERTLLRLISILPTGCHYNFSYNIANSRNLTSLRNTRKALIKWSQYEQLKVIKDILYHGMRKEEKIVKVKFYLTLNVILKKN</sequence>
<dbReference type="EnsemblMetazoa" id="GPPI037101-RA">
    <property type="protein sequence ID" value="GPPI037101-PA"/>
    <property type="gene ID" value="GPPI037101"/>
</dbReference>
<protein>
    <submittedName>
        <fullName evidence="1">Uncharacterized protein</fullName>
    </submittedName>
</protein>
<dbReference type="EMBL" id="JXJN01018420">
    <property type="status" value="NOT_ANNOTATED_CDS"/>
    <property type="molecule type" value="Genomic_DNA"/>
</dbReference>
<evidence type="ECO:0000313" key="1">
    <source>
        <dbReference type="EnsemblMetazoa" id="GPPI037101-PA"/>
    </source>
</evidence>
<keyword evidence="2" id="KW-1185">Reference proteome</keyword>
<dbReference type="EMBL" id="JXJN01018419">
    <property type="status" value="NOT_ANNOTATED_CDS"/>
    <property type="molecule type" value="Genomic_DNA"/>
</dbReference>
<reference evidence="1" key="2">
    <citation type="submission" date="2020-05" db="UniProtKB">
        <authorList>
            <consortium name="EnsemblMetazoa"/>
        </authorList>
    </citation>
    <scope>IDENTIFICATION</scope>
    <source>
        <strain evidence="1">IAEA</strain>
    </source>
</reference>
<reference evidence="2" key="1">
    <citation type="submission" date="2015-01" db="EMBL/GenBank/DDBJ databases">
        <authorList>
            <person name="Aksoy S."/>
            <person name="Warren W."/>
            <person name="Wilson R.K."/>
        </authorList>
    </citation>
    <scope>NUCLEOTIDE SEQUENCE [LARGE SCALE GENOMIC DNA]</scope>
    <source>
        <strain evidence="2">IAEA</strain>
    </source>
</reference>
<dbReference type="AlphaFoldDB" id="A0A1B0BQ55"/>